<protein>
    <submittedName>
        <fullName evidence="2">FAM13C</fullName>
    </submittedName>
</protein>
<proteinExistence type="predicted"/>
<accession>A0A212CPB0</accession>
<dbReference type="EMBL" id="MKHE01000015">
    <property type="protein sequence ID" value="OWK07841.1"/>
    <property type="molecule type" value="Genomic_DNA"/>
</dbReference>
<organism evidence="2 3">
    <name type="scientific">Cervus elaphus hippelaphus</name>
    <name type="common">European red deer</name>
    <dbReference type="NCBI Taxonomy" id="46360"/>
    <lineage>
        <taxon>Eukaryota</taxon>
        <taxon>Metazoa</taxon>
        <taxon>Chordata</taxon>
        <taxon>Craniata</taxon>
        <taxon>Vertebrata</taxon>
        <taxon>Euteleostomi</taxon>
        <taxon>Mammalia</taxon>
        <taxon>Eutheria</taxon>
        <taxon>Laurasiatheria</taxon>
        <taxon>Artiodactyla</taxon>
        <taxon>Ruminantia</taxon>
        <taxon>Pecora</taxon>
        <taxon>Cervidae</taxon>
        <taxon>Cervinae</taxon>
        <taxon>Cervus</taxon>
    </lineage>
</organism>
<dbReference type="PANTHER" id="PTHR15904">
    <property type="entry name" value="FAM13"/>
    <property type="match status" value="1"/>
</dbReference>
<keyword evidence="3" id="KW-1185">Reference proteome</keyword>
<evidence type="ECO:0000313" key="3">
    <source>
        <dbReference type="Proteomes" id="UP000242450"/>
    </source>
</evidence>
<feature type="compositionally biased region" description="Basic and acidic residues" evidence="1">
    <location>
        <begin position="38"/>
        <end position="53"/>
    </location>
</feature>
<feature type="compositionally biased region" description="Basic and acidic residues" evidence="1">
    <location>
        <begin position="71"/>
        <end position="80"/>
    </location>
</feature>
<evidence type="ECO:0000313" key="2">
    <source>
        <dbReference type="EMBL" id="OWK07841.1"/>
    </source>
</evidence>
<name>A0A212CPB0_CEREH</name>
<sequence length="189" mass="21029">MILARNSCGDGKEPQTITQLTKHIQSLKRKIRKFEEKFEQEKKYRPSHGDKTSNPEVLKWMNDLAKGRKQLKELKLKLSEEQGSAPKGPPRTPPCEQPTVRRENGKPEAVGPEPSSSGEETPDAVLSCLKEKREQLPSQEDPEVPRQPAQGPSPPHGASETVVLTSLYHINNFVRLALKISVRGVPSGL</sequence>
<evidence type="ECO:0000256" key="1">
    <source>
        <dbReference type="SAM" id="MobiDB-lite"/>
    </source>
</evidence>
<dbReference type="PANTHER" id="PTHR15904:SF19">
    <property type="entry name" value="PROTEIN FAM13C"/>
    <property type="match status" value="1"/>
</dbReference>
<reference evidence="2 3" key="1">
    <citation type="journal article" date="2018" name="Mol. Genet. Genomics">
        <title>The red deer Cervus elaphus genome CerEla1.0: sequencing, annotating, genes, and chromosomes.</title>
        <authorList>
            <person name="Bana N.A."/>
            <person name="Nyiri A."/>
            <person name="Nagy J."/>
            <person name="Frank K."/>
            <person name="Nagy T."/>
            <person name="Steger V."/>
            <person name="Schiller M."/>
            <person name="Lakatos P."/>
            <person name="Sugar L."/>
            <person name="Horn P."/>
            <person name="Barta E."/>
            <person name="Orosz L."/>
        </authorList>
    </citation>
    <scope>NUCLEOTIDE SEQUENCE [LARGE SCALE GENOMIC DNA]</scope>
    <source>
        <strain evidence="2">Hungarian</strain>
    </source>
</reference>
<feature type="compositionally biased region" description="Pro residues" evidence="1">
    <location>
        <begin position="87"/>
        <end position="96"/>
    </location>
</feature>
<comment type="caution">
    <text evidence="2">The sequence shown here is derived from an EMBL/GenBank/DDBJ whole genome shotgun (WGS) entry which is preliminary data.</text>
</comment>
<dbReference type="Proteomes" id="UP000242450">
    <property type="component" value="Chromosome 15"/>
</dbReference>
<feature type="region of interest" description="Disordered" evidence="1">
    <location>
        <begin position="71"/>
        <end position="160"/>
    </location>
</feature>
<dbReference type="AlphaFoldDB" id="A0A212CPB0"/>
<dbReference type="InterPro" id="IPR039102">
    <property type="entry name" value="FAM13"/>
</dbReference>
<dbReference type="OrthoDB" id="185175at2759"/>
<feature type="region of interest" description="Disordered" evidence="1">
    <location>
        <begin position="38"/>
        <end position="57"/>
    </location>
</feature>
<gene>
    <name evidence="2" type="ORF">Celaphus_00008183</name>
</gene>